<dbReference type="HOGENOM" id="CLU_2827510_0_0_10"/>
<name>L1NIM9_9PORP</name>
<keyword evidence="1" id="KW-0812">Transmembrane</keyword>
<organism evidence="2 3">
    <name type="scientific">Porphyromonas catoniae F0037</name>
    <dbReference type="NCBI Taxonomy" id="1127696"/>
    <lineage>
        <taxon>Bacteria</taxon>
        <taxon>Pseudomonadati</taxon>
        <taxon>Bacteroidota</taxon>
        <taxon>Bacteroidia</taxon>
        <taxon>Bacteroidales</taxon>
        <taxon>Porphyromonadaceae</taxon>
        <taxon>Porphyromonas</taxon>
    </lineage>
</organism>
<keyword evidence="1" id="KW-1133">Transmembrane helix</keyword>
<feature type="transmembrane region" description="Helical" evidence="1">
    <location>
        <begin position="40"/>
        <end position="63"/>
    </location>
</feature>
<dbReference type="STRING" id="1127696.HMPREF9134_00080"/>
<dbReference type="RefSeq" id="WP_005468039.1">
    <property type="nucleotide sequence ID" value="NZ_KB291034.1"/>
</dbReference>
<dbReference type="EMBL" id="AMEQ01000003">
    <property type="protein sequence ID" value="EKY03191.1"/>
    <property type="molecule type" value="Genomic_DNA"/>
</dbReference>
<dbReference type="Proteomes" id="UP000010408">
    <property type="component" value="Unassembled WGS sequence"/>
</dbReference>
<comment type="caution">
    <text evidence="2">The sequence shown here is derived from an EMBL/GenBank/DDBJ whole genome shotgun (WGS) entry which is preliminary data.</text>
</comment>
<accession>L1NIM9</accession>
<gene>
    <name evidence="2" type="ORF">HMPREF9134_00080</name>
</gene>
<sequence length="66" mass="7618">MVTTNKRHLLWCFALALSFVSVVSDNHLPASGKVSEFILSSGILALLMGGYSPWCWTMWLWWLRCW</sequence>
<evidence type="ECO:0000313" key="2">
    <source>
        <dbReference type="EMBL" id="EKY03191.1"/>
    </source>
</evidence>
<evidence type="ECO:0000256" key="1">
    <source>
        <dbReference type="SAM" id="Phobius"/>
    </source>
</evidence>
<keyword evidence="1" id="KW-0472">Membrane</keyword>
<proteinExistence type="predicted"/>
<reference evidence="2 3" key="1">
    <citation type="submission" date="2012-05" db="EMBL/GenBank/DDBJ databases">
        <authorList>
            <person name="Weinstock G."/>
            <person name="Sodergren E."/>
            <person name="Lobos E.A."/>
            <person name="Fulton L."/>
            <person name="Fulton R."/>
            <person name="Courtney L."/>
            <person name="Fronick C."/>
            <person name="O'Laughlin M."/>
            <person name="Godfrey J."/>
            <person name="Wilson R.M."/>
            <person name="Miner T."/>
            <person name="Farmer C."/>
            <person name="Delehaunty K."/>
            <person name="Cordes M."/>
            <person name="Minx P."/>
            <person name="Tomlinson C."/>
            <person name="Chen J."/>
            <person name="Wollam A."/>
            <person name="Pepin K.H."/>
            <person name="Bhonagiri V."/>
            <person name="Zhang X."/>
            <person name="Suruliraj S."/>
            <person name="Warren W."/>
            <person name="Mitreva M."/>
            <person name="Mardis E.R."/>
            <person name="Wilson R.K."/>
        </authorList>
    </citation>
    <scope>NUCLEOTIDE SEQUENCE [LARGE SCALE GENOMIC DNA]</scope>
    <source>
        <strain evidence="2 3">F0037</strain>
    </source>
</reference>
<dbReference type="AlphaFoldDB" id="L1NIM9"/>
<evidence type="ECO:0000313" key="3">
    <source>
        <dbReference type="Proteomes" id="UP000010408"/>
    </source>
</evidence>
<dbReference type="PATRIC" id="fig|1127696.3.peg.69"/>
<protein>
    <submittedName>
        <fullName evidence="2">Uncharacterized protein</fullName>
    </submittedName>
</protein>